<dbReference type="EnsemblMetazoa" id="ISCW016464-RA">
    <property type="protein sequence ID" value="ISCW016464-PA"/>
    <property type="gene ID" value="ISCW016464"/>
</dbReference>
<feature type="region of interest" description="Disordered" evidence="1">
    <location>
        <begin position="1"/>
        <end position="29"/>
    </location>
</feature>
<evidence type="ECO:0000313" key="3">
    <source>
        <dbReference type="EnsemblMetazoa" id="ISCW016464-PA"/>
    </source>
</evidence>
<reference evidence="2 4" key="1">
    <citation type="submission" date="2008-03" db="EMBL/GenBank/DDBJ databases">
        <title>Annotation of Ixodes scapularis.</title>
        <authorList>
            <consortium name="Ixodes scapularis Genome Project Consortium"/>
            <person name="Caler E."/>
            <person name="Hannick L.I."/>
            <person name="Bidwell S."/>
            <person name="Joardar V."/>
            <person name="Thiagarajan M."/>
            <person name="Amedeo P."/>
            <person name="Galinsky K.J."/>
            <person name="Schobel S."/>
            <person name="Inman J."/>
            <person name="Hostetler J."/>
            <person name="Miller J."/>
            <person name="Hammond M."/>
            <person name="Megy K."/>
            <person name="Lawson D."/>
            <person name="Kodira C."/>
            <person name="Sutton G."/>
            <person name="Meyer J."/>
            <person name="Hill C.A."/>
            <person name="Birren B."/>
            <person name="Nene V."/>
            <person name="Collins F."/>
            <person name="Alarcon-Chaidez F."/>
            <person name="Wikel S."/>
            <person name="Strausberg R."/>
        </authorList>
    </citation>
    <scope>NUCLEOTIDE SEQUENCE [LARGE SCALE GENOMIC DNA]</scope>
    <source>
        <strain evidence="4">Wikel</strain>
        <strain evidence="2">Wikel colony</strain>
    </source>
</reference>
<dbReference type="InParanoid" id="B7P3F2"/>
<dbReference type="VEuPathDB" id="VectorBase:ISCW016464"/>
<accession>B7P3F2</accession>
<name>B7P3F2_IXOSC</name>
<dbReference type="VEuPathDB" id="VectorBase:ISCI016464"/>
<proteinExistence type="predicted"/>
<sequence length="72" mass="7732">MSDSDSLGTREKQGGARNPRAVRDPISSGDWLVWGHPHVGAGTQPLQDDSGHVPALAERTFLFVHRPSFPGA</sequence>
<evidence type="ECO:0000313" key="4">
    <source>
        <dbReference type="Proteomes" id="UP000001555"/>
    </source>
</evidence>
<dbReference type="HOGENOM" id="CLU_2724997_0_0_1"/>
<dbReference type="EMBL" id="ABJB010520508">
    <property type="status" value="NOT_ANNOTATED_CDS"/>
    <property type="molecule type" value="Genomic_DNA"/>
</dbReference>
<dbReference type="AlphaFoldDB" id="B7P3F2"/>
<evidence type="ECO:0000256" key="1">
    <source>
        <dbReference type="SAM" id="MobiDB-lite"/>
    </source>
</evidence>
<reference evidence="3" key="2">
    <citation type="submission" date="2020-05" db="UniProtKB">
        <authorList>
            <consortium name="EnsemblMetazoa"/>
        </authorList>
    </citation>
    <scope>IDENTIFICATION</scope>
    <source>
        <strain evidence="3">wikel</strain>
    </source>
</reference>
<protein>
    <submittedName>
        <fullName evidence="2 3">Uncharacterized protein</fullName>
    </submittedName>
</protein>
<dbReference type="Proteomes" id="UP000001555">
    <property type="component" value="Unassembled WGS sequence"/>
</dbReference>
<organism>
    <name type="scientific">Ixodes scapularis</name>
    <name type="common">Black-legged tick</name>
    <name type="synonym">Deer tick</name>
    <dbReference type="NCBI Taxonomy" id="6945"/>
    <lineage>
        <taxon>Eukaryota</taxon>
        <taxon>Metazoa</taxon>
        <taxon>Ecdysozoa</taxon>
        <taxon>Arthropoda</taxon>
        <taxon>Chelicerata</taxon>
        <taxon>Arachnida</taxon>
        <taxon>Acari</taxon>
        <taxon>Parasitiformes</taxon>
        <taxon>Ixodida</taxon>
        <taxon>Ixodoidea</taxon>
        <taxon>Ixodidae</taxon>
        <taxon>Ixodinae</taxon>
        <taxon>Ixodes</taxon>
    </lineage>
</organism>
<evidence type="ECO:0000313" key="2">
    <source>
        <dbReference type="EMBL" id="EEC01124.1"/>
    </source>
</evidence>
<keyword evidence="4" id="KW-1185">Reference proteome</keyword>
<gene>
    <name evidence="2" type="ORF">IscW_ISCW016464</name>
</gene>
<dbReference type="PaxDb" id="6945-B7P3F2"/>
<dbReference type="EMBL" id="DS628492">
    <property type="protein sequence ID" value="EEC01124.1"/>
    <property type="molecule type" value="Genomic_DNA"/>
</dbReference>